<feature type="domain" description="Cytochrome oxidase subunit I profile" evidence="3">
    <location>
        <begin position="1"/>
        <end position="481"/>
    </location>
</feature>
<feature type="transmembrane region" description="Helical" evidence="2">
    <location>
        <begin position="328"/>
        <end position="350"/>
    </location>
</feature>
<keyword evidence="1" id="KW-0813">Transport</keyword>
<dbReference type="SUPFAM" id="SSF81442">
    <property type="entry name" value="Cytochrome c oxidase subunit I-like"/>
    <property type="match status" value="1"/>
</dbReference>
<dbReference type="GO" id="GO:0015990">
    <property type="term" value="P:electron transport coupled proton transport"/>
    <property type="evidence" value="ECO:0007669"/>
    <property type="project" value="TreeGrafter"/>
</dbReference>
<dbReference type="InterPro" id="IPR023616">
    <property type="entry name" value="Cyt_c_oxase-like_su1_dom"/>
</dbReference>
<dbReference type="GO" id="GO:0009060">
    <property type="term" value="P:aerobic respiration"/>
    <property type="evidence" value="ECO:0007669"/>
    <property type="project" value="InterPro"/>
</dbReference>
<protein>
    <submittedName>
        <fullName evidence="4">Cbb3-type cytochrome c oxidase subunit I</fullName>
    </submittedName>
</protein>
<name>A0AAE3ETX8_9FLAO</name>
<dbReference type="PRINTS" id="PR01165">
    <property type="entry name" value="CYCOXIDASEI"/>
</dbReference>
<feature type="transmembrane region" description="Helical" evidence="2">
    <location>
        <begin position="127"/>
        <end position="148"/>
    </location>
</feature>
<dbReference type="InterPro" id="IPR000883">
    <property type="entry name" value="Cyt_C_Oxase_1"/>
</dbReference>
<feature type="transmembrane region" description="Helical" evidence="2">
    <location>
        <begin position="180"/>
        <end position="207"/>
    </location>
</feature>
<dbReference type="GO" id="GO:0016020">
    <property type="term" value="C:membrane"/>
    <property type="evidence" value="ECO:0007669"/>
    <property type="project" value="InterPro"/>
</dbReference>
<keyword evidence="5" id="KW-1185">Reference proteome</keyword>
<gene>
    <name evidence="4" type="ORF">K8352_04750</name>
</gene>
<dbReference type="PROSITE" id="PS50855">
    <property type="entry name" value="COX1"/>
    <property type="match status" value="1"/>
</dbReference>
<feature type="transmembrane region" description="Helical" evidence="2">
    <location>
        <begin position="12"/>
        <end position="33"/>
    </location>
</feature>
<evidence type="ECO:0000256" key="1">
    <source>
        <dbReference type="ARBA" id="ARBA00022660"/>
    </source>
</evidence>
<dbReference type="Gene3D" id="1.20.210.10">
    <property type="entry name" value="Cytochrome c oxidase-like, subunit I domain"/>
    <property type="match status" value="1"/>
</dbReference>
<feature type="transmembrane region" description="Helical" evidence="2">
    <location>
        <begin position="447"/>
        <end position="469"/>
    </location>
</feature>
<sequence length="481" mass="54171">MESTKSKKITAVWILTVLVLFIVSIVLGILMRLNQGGSIEQTPISFYTNMTTHGMTMIGIWFVAGMAAINYLLQRYIRTSFTINVVALVLTVIGILLFWSSTFIGKFHAAWTFLYPLPFKQMGAESWATLMFLVALTVLGVGWLIWSLSLMTQLLKKYSIPQAFAWQHFRKNPKFETPPFILITMITLVGIIACLISAVVLIVLFFAEYFSSGTFVNDALLMKNITYFFGHTIANEMLYLGLAVIYELFGEVSGRPKWKTTWYVALAWNFTLVFILTAFFHHLYMDFVQPQGLQIVGQLASYLASLPAAGVTVFSVFIAVYRTEIKWSLVNLLFFIGIAGWVIGGLGAVIDATISNNFVLHNTLWVPAHFHTYNAMGNVLFSIAFFYWFSTRQFTQNFKVAKYTKWTLALLLIGGIGFLMAFYIAGADSVPRRYSIYPSEFTTAAPLANLGAIFATVYLIAILIFFFNISKRCLKILSLPS</sequence>
<evidence type="ECO:0000313" key="4">
    <source>
        <dbReference type="EMBL" id="MCG2460044.1"/>
    </source>
</evidence>
<reference evidence="4" key="1">
    <citation type="submission" date="2023-02" db="EMBL/GenBank/DDBJ databases">
        <title>Genome of Flavobacteriaceae gen. nov. sp. strain F89.</title>
        <authorList>
            <person name="Wang Y."/>
        </authorList>
    </citation>
    <scope>NUCLEOTIDE SEQUENCE</scope>
    <source>
        <strain evidence="4">F89</strain>
    </source>
</reference>
<proteinExistence type="predicted"/>
<dbReference type="GO" id="GO:0004129">
    <property type="term" value="F:cytochrome-c oxidase activity"/>
    <property type="evidence" value="ECO:0007669"/>
    <property type="project" value="InterPro"/>
</dbReference>
<dbReference type="InterPro" id="IPR036927">
    <property type="entry name" value="Cyt_c_oxase-like_su1_sf"/>
</dbReference>
<accession>A0AAE3ETX8</accession>
<comment type="caution">
    <text evidence="4">The sequence shown here is derived from an EMBL/GenBank/DDBJ whole genome shotgun (WGS) entry which is preliminary data.</text>
</comment>
<dbReference type="PANTHER" id="PTHR10422:SF29">
    <property type="entry name" value="CYTOCHROME C OXIDASE SUBUNIT 1 HOMOLOG, BACTEROID"/>
    <property type="match status" value="1"/>
</dbReference>
<feature type="transmembrane region" description="Helical" evidence="2">
    <location>
        <begin position="370"/>
        <end position="389"/>
    </location>
</feature>
<keyword evidence="1" id="KW-0249">Electron transport</keyword>
<feature type="transmembrane region" description="Helical" evidence="2">
    <location>
        <begin position="227"/>
        <end position="249"/>
    </location>
</feature>
<dbReference type="PANTHER" id="PTHR10422">
    <property type="entry name" value="CYTOCHROME C OXIDASE SUBUNIT 1"/>
    <property type="match status" value="1"/>
</dbReference>
<feature type="transmembrane region" description="Helical" evidence="2">
    <location>
        <begin position="85"/>
        <end position="107"/>
    </location>
</feature>
<dbReference type="Proteomes" id="UP001200642">
    <property type="component" value="Unassembled WGS sequence"/>
</dbReference>
<evidence type="ECO:0000259" key="3">
    <source>
        <dbReference type="PROSITE" id="PS50855"/>
    </source>
</evidence>
<organism evidence="4 5">
    <name type="scientific">Cerina litoralis</name>
    <dbReference type="NCBI Taxonomy" id="2874477"/>
    <lineage>
        <taxon>Bacteria</taxon>
        <taxon>Pseudomonadati</taxon>
        <taxon>Bacteroidota</taxon>
        <taxon>Flavobacteriia</taxon>
        <taxon>Flavobacteriales</taxon>
        <taxon>Flavobacteriaceae</taxon>
        <taxon>Cerina</taxon>
    </lineage>
</organism>
<keyword evidence="2" id="KW-1133">Transmembrane helix</keyword>
<keyword evidence="1" id="KW-0679">Respiratory chain</keyword>
<evidence type="ECO:0000256" key="2">
    <source>
        <dbReference type="SAM" id="Phobius"/>
    </source>
</evidence>
<feature type="transmembrane region" description="Helical" evidence="2">
    <location>
        <begin position="300"/>
        <end position="321"/>
    </location>
</feature>
<keyword evidence="2" id="KW-0812">Transmembrane</keyword>
<feature type="transmembrane region" description="Helical" evidence="2">
    <location>
        <begin position="261"/>
        <end position="280"/>
    </location>
</feature>
<feature type="transmembrane region" description="Helical" evidence="2">
    <location>
        <begin position="409"/>
        <end position="427"/>
    </location>
</feature>
<dbReference type="RefSeq" id="WP_317901188.1">
    <property type="nucleotide sequence ID" value="NZ_JAIRBC010000005.1"/>
</dbReference>
<dbReference type="Pfam" id="PF00115">
    <property type="entry name" value="COX1"/>
    <property type="match status" value="1"/>
</dbReference>
<dbReference type="GO" id="GO:0020037">
    <property type="term" value="F:heme binding"/>
    <property type="evidence" value="ECO:0007669"/>
    <property type="project" value="InterPro"/>
</dbReference>
<dbReference type="EMBL" id="JAIRBC010000005">
    <property type="protein sequence ID" value="MCG2460044.1"/>
    <property type="molecule type" value="Genomic_DNA"/>
</dbReference>
<feature type="transmembrane region" description="Helical" evidence="2">
    <location>
        <begin position="53"/>
        <end position="73"/>
    </location>
</feature>
<keyword evidence="2" id="KW-0472">Membrane</keyword>
<evidence type="ECO:0000313" key="5">
    <source>
        <dbReference type="Proteomes" id="UP001200642"/>
    </source>
</evidence>
<dbReference type="AlphaFoldDB" id="A0AAE3ETX8"/>
<dbReference type="GO" id="GO:0022904">
    <property type="term" value="P:respiratory electron transport chain"/>
    <property type="evidence" value="ECO:0007669"/>
    <property type="project" value="TreeGrafter"/>
</dbReference>